<keyword evidence="9" id="KW-1185">Reference proteome</keyword>
<dbReference type="PROSITE" id="PS00195">
    <property type="entry name" value="GLUTAREDOXIN_1"/>
    <property type="match status" value="1"/>
</dbReference>
<dbReference type="GO" id="GO:0015038">
    <property type="term" value="F:glutathione disulfide oxidoreductase activity"/>
    <property type="evidence" value="ECO:0007669"/>
    <property type="project" value="UniProtKB-UniRule"/>
</dbReference>
<gene>
    <name evidence="8" type="primary">grxC</name>
    <name evidence="8" type="ORF">DIC66_04905</name>
</gene>
<dbReference type="CDD" id="cd03418">
    <property type="entry name" value="GRX_GRXb_1_3_like"/>
    <property type="match status" value="1"/>
</dbReference>
<dbReference type="GO" id="GO:0034599">
    <property type="term" value="P:cellular response to oxidative stress"/>
    <property type="evidence" value="ECO:0007669"/>
    <property type="project" value="TreeGrafter"/>
</dbReference>
<dbReference type="PROSITE" id="PS51354">
    <property type="entry name" value="GLUTAREDOXIN_2"/>
    <property type="match status" value="1"/>
</dbReference>
<protein>
    <recommendedName>
        <fullName evidence="6">Glutaredoxin</fullName>
    </recommendedName>
</protein>
<keyword evidence="4" id="KW-1015">Disulfide bond</keyword>
<reference evidence="8 9" key="1">
    <citation type="submission" date="2018-05" db="EMBL/GenBank/DDBJ databases">
        <title>Rhodoferax soyangensis sp.nov., isolated from an oligotrophic freshwater lake.</title>
        <authorList>
            <person name="Park M."/>
        </authorList>
    </citation>
    <scope>NUCLEOTIDE SEQUENCE [LARGE SCALE GENOMIC DNA]</scope>
    <source>
        <strain evidence="8 9">IMCC26218</strain>
    </source>
</reference>
<name>A0A3E1RFC9_9BURK</name>
<sequence>MQAVKMYTTAVCPYCVQAKRLLLSRGVAQIEEVRVDAQPQERMKMMELTGRRTVPQIFIGETHVGGCDDLMALDAKGGLLPLLNAG</sequence>
<evidence type="ECO:0000256" key="6">
    <source>
        <dbReference type="RuleBase" id="RU364065"/>
    </source>
</evidence>
<evidence type="ECO:0000259" key="7">
    <source>
        <dbReference type="Pfam" id="PF00462"/>
    </source>
</evidence>
<evidence type="ECO:0000256" key="1">
    <source>
        <dbReference type="ARBA" id="ARBA00007787"/>
    </source>
</evidence>
<dbReference type="OrthoDB" id="9814618at2"/>
<organism evidence="8 9">
    <name type="scientific">Rhodoferax lacus</name>
    <dbReference type="NCBI Taxonomy" id="2184758"/>
    <lineage>
        <taxon>Bacteria</taxon>
        <taxon>Pseudomonadati</taxon>
        <taxon>Pseudomonadota</taxon>
        <taxon>Betaproteobacteria</taxon>
        <taxon>Burkholderiales</taxon>
        <taxon>Comamonadaceae</taxon>
        <taxon>Rhodoferax</taxon>
    </lineage>
</organism>
<dbReference type="EMBL" id="QFZK01000002">
    <property type="protein sequence ID" value="RFO98064.1"/>
    <property type="molecule type" value="Genomic_DNA"/>
</dbReference>
<evidence type="ECO:0000313" key="8">
    <source>
        <dbReference type="EMBL" id="RFO98064.1"/>
    </source>
</evidence>
<dbReference type="PRINTS" id="PR00160">
    <property type="entry name" value="GLUTAREDOXIN"/>
</dbReference>
<evidence type="ECO:0000256" key="2">
    <source>
        <dbReference type="ARBA" id="ARBA00022448"/>
    </source>
</evidence>
<keyword evidence="5 6" id="KW-0676">Redox-active center</keyword>
<dbReference type="Pfam" id="PF00462">
    <property type="entry name" value="Glutaredoxin"/>
    <property type="match status" value="1"/>
</dbReference>
<comment type="function">
    <text evidence="6">Has a glutathione-disulfide oxidoreductase activity in the presence of NADPH and glutathione reductase. Reduces low molecular weight disulfides and proteins.</text>
</comment>
<dbReference type="RefSeq" id="WP_117174641.1">
    <property type="nucleotide sequence ID" value="NZ_QFZK01000002.1"/>
</dbReference>
<keyword evidence="2 6" id="KW-0813">Transport</keyword>
<evidence type="ECO:0000313" key="9">
    <source>
        <dbReference type="Proteomes" id="UP000260665"/>
    </source>
</evidence>
<dbReference type="Proteomes" id="UP000260665">
    <property type="component" value="Unassembled WGS sequence"/>
</dbReference>
<evidence type="ECO:0000256" key="4">
    <source>
        <dbReference type="ARBA" id="ARBA00023157"/>
    </source>
</evidence>
<feature type="domain" description="Glutaredoxin" evidence="7">
    <location>
        <begin position="4"/>
        <end position="64"/>
    </location>
</feature>
<evidence type="ECO:0000256" key="5">
    <source>
        <dbReference type="ARBA" id="ARBA00023284"/>
    </source>
</evidence>
<dbReference type="InterPro" id="IPR011900">
    <property type="entry name" value="GRX_bact"/>
</dbReference>
<dbReference type="AlphaFoldDB" id="A0A3E1RFC9"/>
<evidence type="ECO:0000256" key="3">
    <source>
        <dbReference type="ARBA" id="ARBA00022982"/>
    </source>
</evidence>
<dbReference type="InterPro" id="IPR002109">
    <property type="entry name" value="Glutaredoxin"/>
</dbReference>
<dbReference type="InterPro" id="IPR011767">
    <property type="entry name" value="GLR_AS"/>
</dbReference>
<comment type="similarity">
    <text evidence="1 6">Belongs to the glutaredoxin family.</text>
</comment>
<dbReference type="InterPro" id="IPR036249">
    <property type="entry name" value="Thioredoxin-like_sf"/>
</dbReference>
<dbReference type="GO" id="GO:0045454">
    <property type="term" value="P:cell redox homeostasis"/>
    <property type="evidence" value="ECO:0007669"/>
    <property type="project" value="InterPro"/>
</dbReference>
<keyword evidence="3 6" id="KW-0249">Electron transport</keyword>
<dbReference type="Gene3D" id="3.40.30.10">
    <property type="entry name" value="Glutaredoxin"/>
    <property type="match status" value="1"/>
</dbReference>
<dbReference type="GO" id="GO:0005737">
    <property type="term" value="C:cytoplasm"/>
    <property type="evidence" value="ECO:0007669"/>
    <property type="project" value="TreeGrafter"/>
</dbReference>
<dbReference type="SUPFAM" id="SSF52833">
    <property type="entry name" value="Thioredoxin-like"/>
    <property type="match status" value="1"/>
</dbReference>
<accession>A0A3E1RFC9</accession>
<proteinExistence type="inferred from homology"/>
<comment type="caution">
    <text evidence="8">The sequence shown here is derived from an EMBL/GenBank/DDBJ whole genome shotgun (WGS) entry which is preliminary data.</text>
</comment>
<dbReference type="NCBIfam" id="TIGR02181">
    <property type="entry name" value="GRX_bact"/>
    <property type="match status" value="1"/>
</dbReference>
<keyword evidence="6" id="KW-0963">Cytoplasm</keyword>
<dbReference type="PANTHER" id="PTHR45694:SF18">
    <property type="entry name" value="GLUTAREDOXIN-1-RELATED"/>
    <property type="match status" value="1"/>
</dbReference>
<dbReference type="PANTHER" id="PTHR45694">
    <property type="entry name" value="GLUTAREDOXIN 2"/>
    <property type="match status" value="1"/>
</dbReference>
<dbReference type="InterPro" id="IPR014025">
    <property type="entry name" value="Glutaredoxin_subgr"/>
</dbReference>